<keyword evidence="2" id="KW-0560">Oxidoreductase</keyword>
<protein>
    <submittedName>
        <fullName evidence="2">Antibiotic biosynthesis monooxygenase</fullName>
    </submittedName>
</protein>
<evidence type="ECO:0000313" key="2">
    <source>
        <dbReference type="EMBL" id="RKF19402.1"/>
    </source>
</evidence>
<keyword evidence="3" id="KW-1185">Reference proteome</keyword>
<gene>
    <name evidence="2" type="ORF">D6851_13225</name>
</gene>
<dbReference type="RefSeq" id="WP_120325341.1">
    <property type="nucleotide sequence ID" value="NZ_RAPF01000006.1"/>
</dbReference>
<dbReference type="GO" id="GO:0004497">
    <property type="term" value="F:monooxygenase activity"/>
    <property type="evidence" value="ECO:0007669"/>
    <property type="project" value="UniProtKB-KW"/>
</dbReference>
<dbReference type="SUPFAM" id="SSF54909">
    <property type="entry name" value="Dimeric alpha+beta barrel"/>
    <property type="match status" value="1"/>
</dbReference>
<sequence length="101" mass="11716">MYVNVFRNFKRPDMDAEAYAADAARMEELARQQPGFIDFRRYASADGEALSLSEWETEEDARAWAGHVEHAAVQARARSAYYESYVIYSCKDPQIRRFPVK</sequence>
<feature type="domain" description="ABM" evidence="1">
    <location>
        <begin position="1"/>
        <end position="75"/>
    </location>
</feature>
<keyword evidence="2" id="KW-0503">Monooxygenase</keyword>
<dbReference type="PANTHER" id="PTHR37811">
    <property type="entry name" value="BLL5343 PROTEIN"/>
    <property type="match status" value="1"/>
</dbReference>
<evidence type="ECO:0000313" key="3">
    <source>
        <dbReference type="Proteomes" id="UP000284395"/>
    </source>
</evidence>
<comment type="caution">
    <text evidence="2">The sequence shown here is derived from an EMBL/GenBank/DDBJ whole genome shotgun (WGS) entry which is preliminary data.</text>
</comment>
<dbReference type="Pfam" id="PF03992">
    <property type="entry name" value="ABM"/>
    <property type="match status" value="1"/>
</dbReference>
<dbReference type="AlphaFoldDB" id="A0A420EFE2"/>
<evidence type="ECO:0000259" key="1">
    <source>
        <dbReference type="Pfam" id="PF03992"/>
    </source>
</evidence>
<dbReference type="EMBL" id="RAPF01000006">
    <property type="protein sequence ID" value="RKF19402.1"/>
    <property type="molecule type" value="Genomic_DNA"/>
</dbReference>
<dbReference type="OrthoDB" id="9797060at2"/>
<dbReference type="InterPro" id="IPR052936">
    <property type="entry name" value="Jasmonate_Hydroxylase-like"/>
</dbReference>
<dbReference type="Gene3D" id="3.30.70.100">
    <property type="match status" value="1"/>
</dbReference>
<dbReference type="InterPro" id="IPR011008">
    <property type="entry name" value="Dimeric_a/b-barrel"/>
</dbReference>
<dbReference type="Proteomes" id="UP000284395">
    <property type="component" value="Unassembled WGS sequence"/>
</dbReference>
<accession>A0A420EFE2</accession>
<dbReference type="PANTHER" id="PTHR37811:SF2">
    <property type="entry name" value="ABM DOMAIN-CONTAINING PROTEIN"/>
    <property type="match status" value="1"/>
</dbReference>
<dbReference type="InterPro" id="IPR007138">
    <property type="entry name" value="ABM_dom"/>
</dbReference>
<name>A0A420EFE2_9SPHN</name>
<proteinExistence type="predicted"/>
<reference evidence="2 3" key="1">
    <citation type="submission" date="2018-09" db="EMBL/GenBank/DDBJ databases">
        <title>Altererythrobacter spongiae sp. nov., isolated from a marine sponge.</title>
        <authorList>
            <person name="Zhuang L."/>
            <person name="Luo L."/>
        </authorList>
    </citation>
    <scope>NUCLEOTIDE SEQUENCE [LARGE SCALE GENOMIC DNA]</scope>
    <source>
        <strain evidence="2 3">HN-Y73</strain>
    </source>
</reference>
<organism evidence="2 3">
    <name type="scientific">Altericroceibacterium spongiae</name>
    <dbReference type="NCBI Taxonomy" id="2320269"/>
    <lineage>
        <taxon>Bacteria</taxon>
        <taxon>Pseudomonadati</taxon>
        <taxon>Pseudomonadota</taxon>
        <taxon>Alphaproteobacteria</taxon>
        <taxon>Sphingomonadales</taxon>
        <taxon>Erythrobacteraceae</taxon>
        <taxon>Altericroceibacterium</taxon>
    </lineage>
</organism>